<keyword evidence="6" id="KW-0812">Transmembrane</keyword>
<evidence type="ECO:0000256" key="3">
    <source>
        <dbReference type="ARBA" id="ARBA00022729"/>
    </source>
</evidence>
<dbReference type="InterPro" id="IPR019931">
    <property type="entry name" value="LPXTG_anchor"/>
</dbReference>
<keyword evidence="1" id="KW-0134">Cell wall</keyword>
<feature type="region of interest" description="Disordered" evidence="5">
    <location>
        <begin position="43"/>
        <end position="110"/>
    </location>
</feature>
<feature type="compositionally biased region" description="Low complexity" evidence="5">
    <location>
        <begin position="86"/>
        <end position="100"/>
    </location>
</feature>
<feature type="compositionally biased region" description="Low complexity" evidence="5">
    <location>
        <begin position="67"/>
        <end position="78"/>
    </location>
</feature>
<feature type="transmembrane region" description="Helical" evidence="6">
    <location>
        <begin position="112"/>
        <end position="134"/>
    </location>
</feature>
<keyword evidence="4" id="KW-0572">Peptidoglycan-anchor</keyword>
<evidence type="ECO:0000256" key="1">
    <source>
        <dbReference type="ARBA" id="ARBA00022512"/>
    </source>
</evidence>
<accession>A0ABP7RUB4</accession>
<keyword evidence="6" id="KW-0472">Membrane</keyword>
<name>A0ABP7RUB4_9ACTN</name>
<protein>
    <recommendedName>
        <fullName evidence="7">Gram-positive cocci surface proteins LPxTG domain-containing protein</fullName>
    </recommendedName>
</protein>
<dbReference type="Proteomes" id="UP001500034">
    <property type="component" value="Unassembled WGS sequence"/>
</dbReference>
<keyword evidence="2" id="KW-0964">Secreted</keyword>
<organism evidence="8 9">
    <name type="scientific">Streptomyces marokkonensis</name>
    <dbReference type="NCBI Taxonomy" id="324855"/>
    <lineage>
        <taxon>Bacteria</taxon>
        <taxon>Bacillati</taxon>
        <taxon>Actinomycetota</taxon>
        <taxon>Actinomycetes</taxon>
        <taxon>Kitasatosporales</taxon>
        <taxon>Streptomycetaceae</taxon>
        <taxon>Streptomyces</taxon>
    </lineage>
</organism>
<feature type="domain" description="Gram-positive cocci surface proteins LPxTG" evidence="7">
    <location>
        <begin position="104"/>
        <end position="143"/>
    </location>
</feature>
<reference evidence="9" key="1">
    <citation type="journal article" date="2019" name="Int. J. Syst. Evol. Microbiol.">
        <title>The Global Catalogue of Microorganisms (GCM) 10K type strain sequencing project: providing services to taxonomists for standard genome sequencing and annotation.</title>
        <authorList>
            <consortium name="The Broad Institute Genomics Platform"/>
            <consortium name="The Broad Institute Genome Sequencing Center for Infectious Disease"/>
            <person name="Wu L."/>
            <person name="Ma J."/>
        </authorList>
    </citation>
    <scope>NUCLEOTIDE SEQUENCE [LARGE SCALE GENOMIC DNA]</scope>
    <source>
        <strain evidence="9">JCM 17027</strain>
    </source>
</reference>
<evidence type="ECO:0000313" key="8">
    <source>
        <dbReference type="EMBL" id="GAA4002223.1"/>
    </source>
</evidence>
<evidence type="ECO:0000256" key="4">
    <source>
        <dbReference type="ARBA" id="ARBA00023088"/>
    </source>
</evidence>
<comment type="caution">
    <text evidence="8">The sequence shown here is derived from an EMBL/GenBank/DDBJ whole genome shotgun (WGS) entry which is preliminary data.</text>
</comment>
<dbReference type="PROSITE" id="PS50847">
    <property type="entry name" value="GRAM_POS_ANCHORING"/>
    <property type="match status" value="1"/>
</dbReference>
<proteinExistence type="predicted"/>
<evidence type="ECO:0000313" key="9">
    <source>
        <dbReference type="Proteomes" id="UP001500034"/>
    </source>
</evidence>
<evidence type="ECO:0000259" key="7">
    <source>
        <dbReference type="PROSITE" id="PS50847"/>
    </source>
</evidence>
<feature type="compositionally biased region" description="Basic and acidic residues" evidence="5">
    <location>
        <begin position="50"/>
        <end position="66"/>
    </location>
</feature>
<evidence type="ECO:0000256" key="6">
    <source>
        <dbReference type="SAM" id="Phobius"/>
    </source>
</evidence>
<keyword evidence="6" id="KW-1133">Transmembrane helix</keyword>
<keyword evidence="9" id="KW-1185">Reference proteome</keyword>
<sequence length="143" mass="14616">MRKARRNSRPDAFALFAADASSAYRSYVQGPMKRYAFALLPADGEPGEIDDAKPVEPDADDDKRPDTAAPTTGTDPSTQGGASKQAAKAPATGTEAGTEADGNLARTGSSSAMTPIALASATAVALGAGTVFAIRRRRDADSA</sequence>
<evidence type="ECO:0000256" key="5">
    <source>
        <dbReference type="SAM" id="MobiDB-lite"/>
    </source>
</evidence>
<keyword evidence="3" id="KW-0732">Signal</keyword>
<dbReference type="EMBL" id="BAABCQ010000149">
    <property type="protein sequence ID" value="GAA4002223.1"/>
    <property type="molecule type" value="Genomic_DNA"/>
</dbReference>
<dbReference type="RefSeq" id="WP_345596161.1">
    <property type="nucleotide sequence ID" value="NZ_BAABCQ010000149.1"/>
</dbReference>
<gene>
    <name evidence="8" type="ORF">GCM10022384_56260</name>
</gene>
<evidence type="ECO:0000256" key="2">
    <source>
        <dbReference type="ARBA" id="ARBA00022525"/>
    </source>
</evidence>